<reference evidence="7 8" key="1">
    <citation type="submission" date="2023-07" db="EMBL/GenBank/DDBJ databases">
        <title>Sequencing the genomes of 1000 actinobacteria strains.</title>
        <authorList>
            <person name="Klenk H.-P."/>
        </authorList>
    </citation>
    <scope>NUCLEOTIDE SEQUENCE [LARGE SCALE GENOMIC DNA]</scope>
    <source>
        <strain evidence="7 8">DSM 44109</strain>
    </source>
</reference>
<name>A0ABT9R3F8_9ACTN</name>
<evidence type="ECO:0000256" key="1">
    <source>
        <dbReference type="ARBA" id="ARBA00009437"/>
    </source>
</evidence>
<evidence type="ECO:0000256" key="5">
    <source>
        <dbReference type="SAM" id="MobiDB-lite"/>
    </source>
</evidence>
<proteinExistence type="inferred from homology"/>
<evidence type="ECO:0000313" key="8">
    <source>
        <dbReference type="Proteomes" id="UP001230426"/>
    </source>
</evidence>
<evidence type="ECO:0000256" key="2">
    <source>
        <dbReference type="ARBA" id="ARBA00023015"/>
    </source>
</evidence>
<dbReference type="Pfam" id="PF00126">
    <property type="entry name" value="HTH_1"/>
    <property type="match status" value="1"/>
</dbReference>
<keyword evidence="2" id="KW-0805">Transcription regulation</keyword>
<organism evidence="7 8">
    <name type="scientific">Streptosporangium brasiliense</name>
    <dbReference type="NCBI Taxonomy" id="47480"/>
    <lineage>
        <taxon>Bacteria</taxon>
        <taxon>Bacillati</taxon>
        <taxon>Actinomycetota</taxon>
        <taxon>Actinomycetes</taxon>
        <taxon>Streptosporangiales</taxon>
        <taxon>Streptosporangiaceae</taxon>
        <taxon>Streptosporangium</taxon>
    </lineage>
</organism>
<comment type="caution">
    <text evidence="7">The sequence shown here is derived from an EMBL/GenBank/DDBJ whole genome shotgun (WGS) entry which is preliminary data.</text>
</comment>
<keyword evidence="3 7" id="KW-0238">DNA-binding</keyword>
<dbReference type="InterPro" id="IPR036388">
    <property type="entry name" value="WH-like_DNA-bd_sf"/>
</dbReference>
<gene>
    <name evidence="7" type="ORF">J2S55_003038</name>
</gene>
<feature type="compositionally biased region" description="Low complexity" evidence="5">
    <location>
        <begin position="323"/>
        <end position="340"/>
    </location>
</feature>
<dbReference type="RefSeq" id="WP_306860960.1">
    <property type="nucleotide sequence ID" value="NZ_JAUSRB010000002.1"/>
</dbReference>
<dbReference type="PANTHER" id="PTHR30346:SF0">
    <property type="entry name" value="HCA OPERON TRANSCRIPTIONAL ACTIVATOR HCAR"/>
    <property type="match status" value="1"/>
</dbReference>
<dbReference type="Proteomes" id="UP001230426">
    <property type="component" value="Unassembled WGS sequence"/>
</dbReference>
<dbReference type="InterPro" id="IPR036390">
    <property type="entry name" value="WH_DNA-bd_sf"/>
</dbReference>
<dbReference type="PRINTS" id="PR00039">
    <property type="entry name" value="HTHLYSR"/>
</dbReference>
<dbReference type="PROSITE" id="PS50931">
    <property type="entry name" value="HTH_LYSR"/>
    <property type="match status" value="1"/>
</dbReference>
<evidence type="ECO:0000256" key="3">
    <source>
        <dbReference type="ARBA" id="ARBA00023125"/>
    </source>
</evidence>
<dbReference type="CDD" id="cd08414">
    <property type="entry name" value="PBP2_LTTR_aromatics_like"/>
    <property type="match status" value="1"/>
</dbReference>
<keyword evidence="8" id="KW-1185">Reference proteome</keyword>
<evidence type="ECO:0000313" key="7">
    <source>
        <dbReference type="EMBL" id="MDP9863772.1"/>
    </source>
</evidence>
<dbReference type="InterPro" id="IPR005119">
    <property type="entry name" value="LysR_subst-bd"/>
</dbReference>
<evidence type="ECO:0000256" key="4">
    <source>
        <dbReference type="ARBA" id="ARBA00023163"/>
    </source>
</evidence>
<protein>
    <submittedName>
        <fullName evidence="7">DNA-binding transcriptional LysR family regulator</fullName>
    </submittedName>
</protein>
<feature type="domain" description="HTH lysR-type" evidence="6">
    <location>
        <begin position="16"/>
        <end position="73"/>
    </location>
</feature>
<dbReference type="InterPro" id="IPR000847">
    <property type="entry name" value="LysR_HTH_N"/>
</dbReference>
<dbReference type="Gene3D" id="3.40.190.10">
    <property type="entry name" value="Periplasmic binding protein-like II"/>
    <property type="match status" value="2"/>
</dbReference>
<evidence type="ECO:0000259" key="6">
    <source>
        <dbReference type="PROSITE" id="PS50931"/>
    </source>
</evidence>
<feature type="region of interest" description="Disordered" evidence="5">
    <location>
        <begin position="309"/>
        <end position="340"/>
    </location>
</feature>
<sequence>MDGRSGRRVEVAVGGVEIRELECFLVLSEELHFGRAAERLYVSQSRVSQLVRSLEERVGARMFERTSRRVRLTPLGERFAEELRPAYASLRHAVERVRSAARGVAGVLRVGFLGTSDQEVMEIVGIFQERHPDSEVVTVEMPISDPFGPLRRGEVDAAFVCGPVEEPGLVLGPRVNSEPQTLAVSTRHPFARRASVAAEELAGCPVIRIAGPAPRYWRELLSPSVTPAGRPVPDGPAASTMQEALSMIAANRGGMLFCALTEDYHHRPDIVFVPVEGLPDSVLSLIWHHDNETARLAAFRQVTADHLRGRPAGRVPERPPAPAAASSAGPPAPVTASSAGRRAAGGLAGALAGHVAASGRGV</sequence>
<dbReference type="SUPFAM" id="SSF53850">
    <property type="entry name" value="Periplasmic binding protein-like II"/>
    <property type="match status" value="1"/>
</dbReference>
<dbReference type="Gene3D" id="1.10.10.10">
    <property type="entry name" value="Winged helix-like DNA-binding domain superfamily/Winged helix DNA-binding domain"/>
    <property type="match status" value="1"/>
</dbReference>
<dbReference type="EMBL" id="JAUSRB010000002">
    <property type="protein sequence ID" value="MDP9863772.1"/>
    <property type="molecule type" value="Genomic_DNA"/>
</dbReference>
<dbReference type="Pfam" id="PF03466">
    <property type="entry name" value="LysR_substrate"/>
    <property type="match status" value="1"/>
</dbReference>
<comment type="similarity">
    <text evidence="1">Belongs to the LysR transcriptional regulatory family.</text>
</comment>
<dbReference type="SUPFAM" id="SSF46785">
    <property type="entry name" value="Winged helix' DNA-binding domain"/>
    <property type="match status" value="1"/>
</dbReference>
<keyword evidence="4" id="KW-0804">Transcription</keyword>
<accession>A0ABT9R3F8</accession>
<dbReference type="PANTHER" id="PTHR30346">
    <property type="entry name" value="TRANSCRIPTIONAL DUAL REGULATOR HCAR-RELATED"/>
    <property type="match status" value="1"/>
</dbReference>
<dbReference type="GO" id="GO:0003677">
    <property type="term" value="F:DNA binding"/>
    <property type="evidence" value="ECO:0007669"/>
    <property type="project" value="UniProtKB-KW"/>
</dbReference>